<evidence type="ECO:0000256" key="7">
    <source>
        <dbReference type="RuleBase" id="RU003827"/>
    </source>
</evidence>
<protein>
    <recommendedName>
        <fullName evidence="10">GOLD domain-containing protein</fullName>
    </recommendedName>
</protein>
<keyword evidence="5 8" id="KW-1133">Transmembrane helix</keyword>
<keyword evidence="4 9" id="KW-0732">Signal</keyword>
<evidence type="ECO:0000256" key="8">
    <source>
        <dbReference type="SAM" id="Phobius"/>
    </source>
</evidence>
<sequence>MASRLLVLWTLYLVGTVQLSVVPQPQDDFVPGAAPTAQPQDGVRAPKVIDRNVHGAPFFFINEGELRCFYEELNANLHVAVHYTCPHLDVGQRAKELDVTAASLTPLGIEVYVNDPVGYPVWLPVSHQVLTSPDETFAFDSQEAGEYEICLRTNSSHYHPGERVKLHLQIVIGADAIDWKAVAAKDHLDDLHMRVEKMKAAIKDIRDDQAVLIERDDRFQKTSASTYTRVWAMALVQVGLLCATAMWQMTSFKKFLIAKKLV</sequence>
<accession>A0A7S1NAA6</accession>
<feature type="transmembrane region" description="Helical" evidence="8">
    <location>
        <begin position="230"/>
        <end position="250"/>
    </location>
</feature>
<dbReference type="PANTHER" id="PTHR22811">
    <property type="entry name" value="TRANSMEMBRANE EMP24 DOMAIN-CONTAINING PROTEIN"/>
    <property type="match status" value="1"/>
</dbReference>
<dbReference type="Pfam" id="PF01105">
    <property type="entry name" value="EMP24_GP25L"/>
    <property type="match status" value="1"/>
</dbReference>
<gene>
    <name evidence="11" type="ORF">EGYM00392_LOCUS18408</name>
</gene>
<organism evidence="11">
    <name type="scientific">Eutreptiella gymnastica</name>
    <dbReference type="NCBI Taxonomy" id="73025"/>
    <lineage>
        <taxon>Eukaryota</taxon>
        <taxon>Discoba</taxon>
        <taxon>Euglenozoa</taxon>
        <taxon>Euglenida</taxon>
        <taxon>Spirocuta</taxon>
        <taxon>Euglenophyceae</taxon>
        <taxon>Eutreptiales</taxon>
        <taxon>Eutreptiaceae</taxon>
        <taxon>Eutreptiella</taxon>
    </lineage>
</organism>
<dbReference type="InterPro" id="IPR015720">
    <property type="entry name" value="Emp24-like"/>
</dbReference>
<dbReference type="PROSITE" id="PS50866">
    <property type="entry name" value="GOLD"/>
    <property type="match status" value="1"/>
</dbReference>
<comment type="similarity">
    <text evidence="2 7">Belongs to the EMP24/GP25L family.</text>
</comment>
<dbReference type="AlphaFoldDB" id="A0A7S1NAA6"/>
<dbReference type="GO" id="GO:0016020">
    <property type="term" value="C:membrane"/>
    <property type="evidence" value="ECO:0007669"/>
    <property type="project" value="UniProtKB-SubCell"/>
</dbReference>
<evidence type="ECO:0000256" key="3">
    <source>
        <dbReference type="ARBA" id="ARBA00022692"/>
    </source>
</evidence>
<dbReference type="EMBL" id="HBGA01050139">
    <property type="protein sequence ID" value="CAD9007315.1"/>
    <property type="molecule type" value="Transcribed_RNA"/>
</dbReference>
<feature type="signal peptide" evidence="9">
    <location>
        <begin position="1"/>
        <end position="19"/>
    </location>
</feature>
<keyword evidence="6 8" id="KW-0472">Membrane</keyword>
<dbReference type="InterPro" id="IPR009038">
    <property type="entry name" value="GOLD_dom"/>
</dbReference>
<evidence type="ECO:0000256" key="1">
    <source>
        <dbReference type="ARBA" id="ARBA00004479"/>
    </source>
</evidence>
<feature type="chain" id="PRO_5031142307" description="GOLD domain-containing protein" evidence="9">
    <location>
        <begin position="20"/>
        <end position="262"/>
    </location>
</feature>
<reference evidence="11" key="1">
    <citation type="submission" date="2021-01" db="EMBL/GenBank/DDBJ databases">
        <authorList>
            <person name="Corre E."/>
            <person name="Pelletier E."/>
            <person name="Niang G."/>
            <person name="Scheremetjew M."/>
            <person name="Finn R."/>
            <person name="Kale V."/>
            <person name="Holt S."/>
            <person name="Cochrane G."/>
            <person name="Meng A."/>
            <person name="Brown T."/>
            <person name="Cohen L."/>
        </authorList>
    </citation>
    <scope>NUCLEOTIDE SEQUENCE</scope>
    <source>
        <strain evidence="11">NIES-381</strain>
    </source>
</reference>
<evidence type="ECO:0000256" key="4">
    <source>
        <dbReference type="ARBA" id="ARBA00022729"/>
    </source>
</evidence>
<evidence type="ECO:0000313" key="11">
    <source>
        <dbReference type="EMBL" id="CAD9007315.1"/>
    </source>
</evidence>
<proteinExistence type="inferred from homology"/>
<feature type="domain" description="GOLD" evidence="10">
    <location>
        <begin position="66"/>
        <end position="170"/>
    </location>
</feature>
<evidence type="ECO:0000256" key="6">
    <source>
        <dbReference type="ARBA" id="ARBA00023136"/>
    </source>
</evidence>
<evidence type="ECO:0000256" key="9">
    <source>
        <dbReference type="SAM" id="SignalP"/>
    </source>
</evidence>
<comment type="subcellular location">
    <subcellularLocation>
        <location evidence="1 7">Membrane</location>
        <topology evidence="1 7">Single-pass type I membrane protein</topology>
    </subcellularLocation>
</comment>
<evidence type="ECO:0000256" key="2">
    <source>
        <dbReference type="ARBA" id="ARBA00007104"/>
    </source>
</evidence>
<name>A0A7S1NAA6_9EUGL</name>
<evidence type="ECO:0000259" key="10">
    <source>
        <dbReference type="PROSITE" id="PS50866"/>
    </source>
</evidence>
<keyword evidence="3 7" id="KW-0812">Transmembrane</keyword>
<dbReference type="SMART" id="SM01190">
    <property type="entry name" value="EMP24_GP25L"/>
    <property type="match status" value="1"/>
</dbReference>
<evidence type="ECO:0000256" key="5">
    <source>
        <dbReference type="ARBA" id="ARBA00022989"/>
    </source>
</evidence>